<evidence type="ECO:0000313" key="4">
    <source>
        <dbReference type="Proteomes" id="UP000092461"/>
    </source>
</evidence>
<evidence type="ECO:0000313" key="3">
    <source>
        <dbReference type="EnsemblMetazoa" id="LLOJ005868-PA"/>
    </source>
</evidence>
<feature type="signal peptide" evidence="1">
    <location>
        <begin position="1"/>
        <end position="16"/>
    </location>
</feature>
<dbReference type="EnsemblMetazoa" id="LLOJ005868-RA">
    <property type="protein sequence ID" value="LLOJ005868-PA"/>
    <property type="gene ID" value="LLOJ005868"/>
</dbReference>
<reference evidence="4" key="1">
    <citation type="submission" date="2012-05" db="EMBL/GenBank/DDBJ databases">
        <title>Whole Genome Assembly of Lutzomyia longipalpis.</title>
        <authorList>
            <person name="Richards S."/>
            <person name="Qu C."/>
            <person name="Dillon R."/>
            <person name="Worley K."/>
            <person name="Scherer S."/>
            <person name="Batterton M."/>
            <person name="Taylor A."/>
            <person name="Hawes A."/>
            <person name="Hernandez B."/>
            <person name="Kovar C."/>
            <person name="Mandapat C."/>
            <person name="Pham C."/>
            <person name="Qu C."/>
            <person name="Jing C."/>
            <person name="Bess C."/>
            <person name="Bandaranaike D."/>
            <person name="Ngo D."/>
            <person name="Ongeri F."/>
            <person name="Arias F."/>
            <person name="Lara F."/>
            <person name="Weissenberger G."/>
            <person name="Kamau G."/>
            <person name="Han H."/>
            <person name="Shen H."/>
            <person name="Dinh H."/>
            <person name="Khalil I."/>
            <person name="Jones J."/>
            <person name="Shafer J."/>
            <person name="Jayaseelan J."/>
            <person name="Quiroz J."/>
            <person name="Blankenburg K."/>
            <person name="Nguyen L."/>
            <person name="Jackson L."/>
            <person name="Francisco L."/>
            <person name="Tang L.-Y."/>
            <person name="Pu L.-L."/>
            <person name="Perales L."/>
            <person name="Lorensuhewa L."/>
            <person name="Munidasa M."/>
            <person name="Coyle M."/>
            <person name="Taylor M."/>
            <person name="Puazo M."/>
            <person name="Firestine M."/>
            <person name="Scheel M."/>
            <person name="Javaid M."/>
            <person name="Wang M."/>
            <person name="Li M."/>
            <person name="Tabassum N."/>
            <person name="Saada N."/>
            <person name="Osuji N."/>
            <person name="Aqrawi P."/>
            <person name="Fu Q."/>
            <person name="Thornton R."/>
            <person name="Raj R."/>
            <person name="Goodspeed R."/>
            <person name="Mata R."/>
            <person name="Najjar R."/>
            <person name="Gubbala S."/>
            <person name="Lee S."/>
            <person name="Denson S."/>
            <person name="Patil S."/>
            <person name="Macmil S."/>
            <person name="Qi S."/>
            <person name="Matskevitch T."/>
            <person name="Palculict T."/>
            <person name="Mathew T."/>
            <person name="Vee V."/>
            <person name="Velamala V."/>
            <person name="Korchina V."/>
            <person name="Cai W."/>
            <person name="Liu W."/>
            <person name="Dai W."/>
            <person name="Zou X."/>
            <person name="Zhu Y."/>
            <person name="Zhang Y."/>
            <person name="Wu Y.-Q."/>
            <person name="Xin Y."/>
            <person name="Nazarath L."/>
            <person name="Kovar C."/>
            <person name="Han Y."/>
            <person name="Muzny D."/>
            <person name="Gibbs R."/>
        </authorList>
    </citation>
    <scope>NUCLEOTIDE SEQUENCE [LARGE SCALE GENOMIC DNA]</scope>
    <source>
        <strain evidence="4">Jacobina</strain>
    </source>
</reference>
<dbReference type="EMBL" id="GITU01004573">
    <property type="protein sequence ID" value="MBC1173276.1"/>
    <property type="molecule type" value="Transcribed_RNA"/>
</dbReference>
<organism evidence="3 4">
    <name type="scientific">Lutzomyia longipalpis</name>
    <name type="common">Sand fly</name>
    <dbReference type="NCBI Taxonomy" id="7200"/>
    <lineage>
        <taxon>Eukaryota</taxon>
        <taxon>Metazoa</taxon>
        <taxon>Ecdysozoa</taxon>
        <taxon>Arthropoda</taxon>
        <taxon>Hexapoda</taxon>
        <taxon>Insecta</taxon>
        <taxon>Pterygota</taxon>
        <taxon>Neoptera</taxon>
        <taxon>Endopterygota</taxon>
        <taxon>Diptera</taxon>
        <taxon>Nematocera</taxon>
        <taxon>Psychodoidea</taxon>
        <taxon>Psychodidae</taxon>
        <taxon>Lutzomyia</taxon>
        <taxon>Lutzomyia</taxon>
    </lineage>
</organism>
<accession>A0A1B0CMI0</accession>
<reference evidence="2" key="2">
    <citation type="journal article" date="2020" name="BMC">
        <title>Leishmania infection induces a limited differential gene expression in the sand fly midgut.</title>
        <authorList>
            <person name="Coutinho-Abreu I.V."/>
            <person name="Serafim T.D."/>
            <person name="Meneses C."/>
            <person name="Kamhawi S."/>
            <person name="Oliveira F."/>
            <person name="Valenzuela J.G."/>
        </authorList>
    </citation>
    <scope>NUCLEOTIDE SEQUENCE</scope>
    <source>
        <strain evidence="2">Jacobina</strain>
        <tissue evidence="2">Midgut</tissue>
    </source>
</reference>
<evidence type="ECO:0000313" key="2">
    <source>
        <dbReference type="EMBL" id="MBC1173276.1"/>
    </source>
</evidence>
<keyword evidence="4" id="KW-1185">Reference proteome</keyword>
<keyword evidence="1" id="KW-0732">Signal</keyword>
<name>A0A1B0CMI0_LUTLO</name>
<reference evidence="3" key="3">
    <citation type="submission" date="2020-05" db="UniProtKB">
        <authorList>
            <consortium name="EnsemblMetazoa"/>
        </authorList>
    </citation>
    <scope>IDENTIFICATION</scope>
    <source>
        <strain evidence="3">Jacobina</strain>
    </source>
</reference>
<proteinExistence type="predicted"/>
<evidence type="ECO:0000256" key="1">
    <source>
        <dbReference type="SAM" id="SignalP"/>
    </source>
</evidence>
<dbReference type="AlphaFoldDB" id="A0A1B0CMI0"/>
<dbReference type="Proteomes" id="UP000092461">
    <property type="component" value="Unassembled WGS sequence"/>
</dbReference>
<dbReference type="VEuPathDB" id="VectorBase:LLOJ005868"/>
<feature type="chain" id="PRO_5044555386" evidence="1">
    <location>
        <begin position="17"/>
        <end position="102"/>
    </location>
</feature>
<sequence>MATLLYTIFGITAGASLHCAVRREISPCTCAPHEAYLNTIEVNCERMETFTQVVDALQDRFQPDIAIWLRITYSQLEDLEARTFLEMNMNVKHLRLNFDNLT</sequence>
<dbReference type="VEuPathDB" id="VectorBase:LLONM1_010518"/>
<protein>
    <submittedName>
        <fullName evidence="2">Putative secreted protein</fullName>
    </submittedName>
</protein>
<dbReference type="EMBL" id="AJWK01018761">
    <property type="status" value="NOT_ANNOTATED_CDS"/>
    <property type="molecule type" value="Genomic_DNA"/>
</dbReference>